<evidence type="ECO:0000256" key="1">
    <source>
        <dbReference type="SAM" id="SignalP"/>
    </source>
</evidence>
<dbReference type="PROSITE" id="PS51257">
    <property type="entry name" value="PROKAR_LIPOPROTEIN"/>
    <property type="match status" value="1"/>
</dbReference>
<name>A0A7Z2GR83_9BURK</name>
<dbReference type="RefSeq" id="WP_158957176.1">
    <property type="nucleotide sequence ID" value="NZ_CP046916.1"/>
</dbReference>
<gene>
    <name evidence="2" type="ORF">FAZ98_30140</name>
</gene>
<keyword evidence="1" id="KW-0732">Signal</keyword>
<sequence length="398" mass="41543">MTTAASRLALALSFSSLLSLAACGGDGKTPASNAAAAADAASAPVTASSADAASAPASASAPVAASDTASAPGSASDTPVATQPGVWASAKAGDILDVTLADLRPTQAALGYDQIYYKLGRYEADYTKKFDDFCADEGMSGLKKNTSTATSKLTDATTYTCKVTDATQRDTSALNPVVIGPNGDTLYLTDGHHGSSTYYEVPDGGPTLHVHVIVKDNLSATTGSTFWAEMQSHGYTRLKDANGLAITASQLPTALGLSHGMQNDAYRSLVYFTRDIGYSKPTPSTDFLEFYWADWLRTAFPLTPYDRTQLGTATTNPATDGTGYVNAVWNASTAMVATTDGQVGGMTSAALGKKAQINDGLAWNDSTSEFYSLMQPITASKPGKIAYMLDYKTKHAIQ</sequence>
<dbReference type="Gene3D" id="1.10.8.10">
    <property type="entry name" value="DNA helicase RuvA subunit, C-terminal domain"/>
    <property type="match status" value="1"/>
</dbReference>
<protein>
    <submittedName>
        <fullName evidence="2">Chromosome partitioning protein ParB</fullName>
    </submittedName>
</protein>
<evidence type="ECO:0000313" key="2">
    <source>
        <dbReference type="EMBL" id="QGZ66079.1"/>
    </source>
</evidence>
<reference evidence="2 3" key="1">
    <citation type="submission" date="2019-12" db="EMBL/GenBank/DDBJ databases">
        <title>Paraburkholderia acidiphila 7Q-K02 sp. nov and Paraburkholderia acidisoli DHF22 sp. nov., two strains isolated from forest soil.</title>
        <authorList>
            <person name="Gao Z."/>
            <person name="Qiu L."/>
        </authorList>
    </citation>
    <scope>NUCLEOTIDE SEQUENCE [LARGE SCALE GENOMIC DNA]</scope>
    <source>
        <strain evidence="2 3">DHF22</strain>
    </source>
</reference>
<accession>A0A7Z2GR83</accession>
<keyword evidence="3" id="KW-1185">Reference proteome</keyword>
<proteinExistence type="predicted"/>
<dbReference type="Gene3D" id="3.90.1530.10">
    <property type="entry name" value="Conserved hypothetical protein from pyrococcus furiosus pfu- 392566-001, ParB domain"/>
    <property type="match status" value="1"/>
</dbReference>
<dbReference type="OrthoDB" id="323572at2"/>
<dbReference type="Proteomes" id="UP000433577">
    <property type="component" value="Chromosome 4"/>
</dbReference>
<dbReference type="KEGG" id="pacs:FAZ98_30140"/>
<dbReference type="SUPFAM" id="SSF110849">
    <property type="entry name" value="ParB/Sulfiredoxin"/>
    <property type="match status" value="1"/>
</dbReference>
<dbReference type="InterPro" id="IPR014956">
    <property type="entry name" value="ParBc_2"/>
</dbReference>
<feature type="chain" id="PRO_5031284765" evidence="1">
    <location>
        <begin position="22"/>
        <end position="398"/>
    </location>
</feature>
<dbReference type="InterPro" id="IPR036086">
    <property type="entry name" value="ParB/Sulfiredoxin_sf"/>
</dbReference>
<dbReference type="AlphaFoldDB" id="A0A7Z2GR83"/>
<dbReference type="EMBL" id="CP046916">
    <property type="protein sequence ID" value="QGZ66079.1"/>
    <property type="molecule type" value="Genomic_DNA"/>
</dbReference>
<organism evidence="2 3">
    <name type="scientific">Paraburkholderia acidisoli</name>
    <dbReference type="NCBI Taxonomy" id="2571748"/>
    <lineage>
        <taxon>Bacteria</taxon>
        <taxon>Pseudomonadati</taxon>
        <taxon>Pseudomonadota</taxon>
        <taxon>Betaproteobacteria</taxon>
        <taxon>Burkholderiales</taxon>
        <taxon>Burkholderiaceae</taxon>
        <taxon>Paraburkholderia</taxon>
    </lineage>
</organism>
<dbReference type="Pfam" id="PF08857">
    <property type="entry name" value="ParBc_2"/>
    <property type="match status" value="1"/>
</dbReference>
<evidence type="ECO:0000313" key="3">
    <source>
        <dbReference type="Proteomes" id="UP000433577"/>
    </source>
</evidence>
<feature type="signal peptide" evidence="1">
    <location>
        <begin position="1"/>
        <end position="21"/>
    </location>
</feature>
<dbReference type="CDD" id="cd16390">
    <property type="entry name" value="ParB_N_Srx_like"/>
    <property type="match status" value="1"/>
</dbReference>